<dbReference type="GO" id="GO:0008763">
    <property type="term" value="F:UDP-N-acetylmuramate-L-alanine ligase activity"/>
    <property type="evidence" value="ECO:0007669"/>
    <property type="project" value="UniProtKB-UniRule"/>
</dbReference>
<feature type="binding site" evidence="14">
    <location>
        <begin position="108"/>
        <end position="114"/>
    </location>
    <ligand>
        <name>ATP</name>
        <dbReference type="ChEBI" id="CHEBI:30616"/>
    </ligand>
</feature>
<dbReference type="Proteomes" id="UP000595859">
    <property type="component" value="Chromosome"/>
</dbReference>
<keyword evidence="11 14" id="KW-0131">Cell cycle</keyword>
<evidence type="ECO:0000256" key="2">
    <source>
        <dbReference type="ARBA" id="ARBA00004752"/>
    </source>
</evidence>
<evidence type="ECO:0000313" key="18">
    <source>
        <dbReference type="EMBL" id="PWZ73928.1"/>
    </source>
</evidence>
<dbReference type="SUPFAM" id="SSF53623">
    <property type="entry name" value="MurD-like peptide ligases, catalytic domain"/>
    <property type="match status" value="1"/>
</dbReference>
<dbReference type="GO" id="GO:0005737">
    <property type="term" value="C:cytoplasm"/>
    <property type="evidence" value="ECO:0007669"/>
    <property type="project" value="UniProtKB-SubCell"/>
</dbReference>
<dbReference type="Gene3D" id="3.40.1190.10">
    <property type="entry name" value="Mur-like, catalytic domain"/>
    <property type="match status" value="1"/>
</dbReference>
<dbReference type="EC" id="6.3.2.8" evidence="3 14"/>
<evidence type="ECO:0000313" key="20">
    <source>
        <dbReference type="Proteomes" id="UP000246800"/>
    </source>
</evidence>
<dbReference type="GO" id="GO:0005524">
    <property type="term" value="F:ATP binding"/>
    <property type="evidence" value="ECO:0007669"/>
    <property type="project" value="UniProtKB-UniRule"/>
</dbReference>
<keyword evidence="4 14" id="KW-0963">Cytoplasm</keyword>
<dbReference type="GO" id="GO:0008360">
    <property type="term" value="P:regulation of cell shape"/>
    <property type="evidence" value="ECO:0007669"/>
    <property type="project" value="UniProtKB-KW"/>
</dbReference>
<dbReference type="NCBIfam" id="TIGR01082">
    <property type="entry name" value="murC"/>
    <property type="match status" value="1"/>
</dbReference>
<dbReference type="RefSeq" id="WP_014613628.1">
    <property type="nucleotide sequence ID" value="NZ_AP019372.1"/>
</dbReference>
<dbReference type="Pfam" id="PF08245">
    <property type="entry name" value="Mur_ligase_M"/>
    <property type="match status" value="1"/>
</dbReference>
<dbReference type="EMBL" id="CP066884">
    <property type="protein sequence ID" value="QQM98956.1"/>
    <property type="molecule type" value="Genomic_DNA"/>
</dbReference>
<evidence type="ECO:0000256" key="14">
    <source>
        <dbReference type="HAMAP-Rule" id="MF_00046"/>
    </source>
</evidence>
<organism evidence="18 20">
    <name type="scientific">Staphylococcus pseudintermedius</name>
    <dbReference type="NCBI Taxonomy" id="283734"/>
    <lineage>
        <taxon>Bacteria</taxon>
        <taxon>Bacillati</taxon>
        <taxon>Bacillota</taxon>
        <taxon>Bacilli</taxon>
        <taxon>Bacillales</taxon>
        <taxon>Staphylococcaceae</taxon>
        <taxon>Staphylococcus</taxon>
        <taxon>Staphylococcus intermedius group</taxon>
    </lineage>
</organism>
<evidence type="ECO:0000256" key="12">
    <source>
        <dbReference type="ARBA" id="ARBA00023316"/>
    </source>
</evidence>
<dbReference type="HAMAP" id="MF_00046">
    <property type="entry name" value="MurC"/>
    <property type="match status" value="1"/>
</dbReference>
<evidence type="ECO:0000256" key="9">
    <source>
        <dbReference type="ARBA" id="ARBA00022960"/>
    </source>
</evidence>
<evidence type="ECO:0000256" key="10">
    <source>
        <dbReference type="ARBA" id="ARBA00022984"/>
    </source>
</evidence>
<evidence type="ECO:0000256" key="7">
    <source>
        <dbReference type="ARBA" id="ARBA00022741"/>
    </source>
</evidence>
<dbReference type="InterPro" id="IPR036565">
    <property type="entry name" value="Mur-like_cat_sf"/>
</dbReference>
<dbReference type="Gene3D" id="3.40.50.720">
    <property type="entry name" value="NAD(P)-binding Rossmann-like Domain"/>
    <property type="match status" value="1"/>
</dbReference>
<dbReference type="Gene3D" id="3.90.190.20">
    <property type="entry name" value="Mur ligase, C-terminal domain"/>
    <property type="match status" value="1"/>
</dbReference>
<dbReference type="InterPro" id="IPR013221">
    <property type="entry name" value="Mur_ligase_cen"/>
</dbReference>
<feature type="domain" description="Mur ligase central" evidence="17">
    <location>
        <begin position="106"/>
        <end position="273"/>
    </location>
</feature>
<evidence type="ECO:0000256" key="6">
    <source>
        <dbReference type="ARBA" id="ARBA00022618"/>
    </source>
</evidence>
<evidence type="ECO:0000256" key="3">
    <source>
        <dbReference type="ARBA" id="ARBA00012211"/>
    </source>
</evidence>
<dbReference type="InterPro" id="IPR004101">
    <property type="entry name" value="Mur_ligase_C"/>
</dbReference>
<protein>
    <recommendedName>
        <fullName evidence="3 14">UDP-N-acetylmuramate--L-alanine ligase</fullName>
        <ecNumber evidence="3 14">6.3.2.8</ecNumber>
    </recommendedName>
    <alternativeName>
        <fullName evidence="14">UDP-N-acetylmuramoyl-L-alanine synthetase</fullName>
    </alternativeName>
</protein>
<keyword evidence="5 14" id="KW-0436">Ligase</keyword>
<comment type="function">
    <text evidence="14">Cell wall formation.</text>
</comment>
<comment type="catalytic activity">
    <reaction evidence="13 14">
        <text>UDP-N-acetyl-alpha-D-muramate + L-alanine + ATP = UDP-N-acetyl-alpha-D-muramoyl-L-alanine + ADP + phosphate + H(+)</text>
        <dbReference type="Rhea" id="RHEA:23372"/>
        <dbReference type="ChEBI" id="CHEBI:15378"/>
        <dbReference type="ChEBI" id="CHEBI:30616"/>
        <dbReference type="ChEBI" id="CHEBI:43474"/>
        <dbReference type="ChEBI" id="CHEBI:57972"/>
        <dbReference type="ChEBI" id="CHEBI:70757"/>
        <dbReference type="ChEBI" id="CHEBI:83898"/>
        <dbReference type="ChEBI" id="CHEBI:456216"/>
        <dbReference type="EC" id="6.3.2.8"/>
    </reaction>
</comment>
<evidence type="ECO:0000259" key="17">
    <source>
        <dbReference type="Pfam" id="PF08245"/>
    </source>
</evidence>
<evidence type="ECO:0000259" key="16">
    <source>
        <dbReference type="Pfam" id="PF02875"/>
    </source>
</evidence>
<evidence type="ECO:0000256" key="5">
    <source>
        <dbReference type="ARBA" id="ARBA00022598"/>
    </source>
</evidence>
<dbReference type="InterPro" id="IPR036615">
    <property type="entry name" value="Mur_ligase_C_dom_sf"/>
</dbReference>
<dbReference type="GO" id="GO:0009252">
    <property type="term" value="P:peptidoglycan biosynthetic process"/>
    <property type="evidence" value="ECO:0007669"/>
    <property type="project" value="UniProtKB-UniRule"/>
</dbReference>
<feature type="domain" description="Mur ligase C-terminal" evidence="16">
    <location>
        <begin position="298"/>
        <end position="417"/>
    </location>
</feature>
<keyword evidence="12 14" id="KW-0961">Cell wall biogenesis/degradation</keyword>
<reference evidence="18 20" key="1">
    <citation type="journal article" date="2018" name="Vet. Microbiol.">
        <title>Clonal diversity and geographic distribution of methicillin-resistant Staphylococcus pseudintermedius from Australian animals: Discovery of novel sequence types.</title>
        <authorList>
            <person name="Worthing K.A."/>
            <person name="Abraham S."/>
            <person name="Coombs G.W."/>
            <person name="Pang S."/>
            <person name="Saputra S."/>
            <person name="Jordan D."/>
            <person name="Trott D.J."/>
            <person name="Norris J.M."/>
        </authorList>
    </citation>
    <scope>NUCLEOTIDE SEQUENCE [LARGE SCALE GENOMIC DNA]</scope>
    <source>
        <strain evidence="18 20">ST525 1</strain>
    </source>
</reference>
<evidence type="ECO:0000313" key="19">
    <source>
        <dbReference type="EMBL" id="QQM98956.1"/>
    </source>
</evidence>
<accession>A0A166SU41</accession>
<evidence type="ECO:0000256" key="1">
    <source>
        <dbReference type="ARBA" id="ARBA00004496"/>
    </source>
</evidence>
<dbReference type="AlphaFoldDB" id="A0A166SU41"/>
<dbReference type="eggNOG" id="COG0773">
    <property type="taxonomic scope" value="Bacteria"/>
</dbReference>
<evidence type="ECO:0000259" key="15">
    <source>
        <dbReference type="Pfam" id="PF01225"/>
    </source>
</evidence>
<evidence type="ECO:0000256" key="4">
    <source>
        <dbReference type="ARBA" id="ARBA00022490"/>
    </source>
</evidence>
<dbReference type="InterPro" id="IPR000713">
    <property type="entry name" value="Mur_ligase_N"/>
</dbReference>
<keyword evidence="6 14" id="KW-0132">Cell division</keyword>
<keyword evidence="8 14" id="KW-0067">ATP-binding</keyword>
<sequence>MTRYHFVGIKGAGMSSLAQIIYDLGYEVQGSDIDQYVFTEIALKNKGIQILPFDADNIKEGLTIIQGNAFKDTHEEIARAHELGLKVIRYHDFLSEVINEYVSVAVTGAHGKTSTTGLLSHVMNGDKKTSFLIGDGTGMGLPQSEYFAFEACEYRRHFLSYSPDYAIITNIDFDHPDYFKDVDDVINAFQGMAKNVKKAIIAWGDDPYVKNIEVDIPVYYYGFDTSMDVYAQNIEVTGSGTEFDVYVKGEFYGHFVSPQYGDHNILNALAVLTISYLENLNLDNIKEALITFGGVKRRFNETFAQNQVLVDDYAHHPREISATIETARKKYPNKEVVAIFQPHTFSRTKAFLQEFADVLNLADQTYLCDIFGSIRENQGELSINDLLKLVDGAHLIDENSVEQLQKHDNAVLLFMGAGDIQKILKAYMEKIGVEQQF</sequence>
<dbReference type="EMBL" id="QEIT01000053">
    <property type="protein sequence ID" value="PWZ73928.1"/>
    <property type="molecule type" value="Genomic_DNA"/>
</dbReference>
<dbReference type="SUPFAM" id="SSF53244">
    <property type="entry name" value="MurD-like peptide ligases, peptide-binding domain"/>
    <property type="match status" value="1"/>
</dbReference>
<keyword evidence="7 14" id="KW-0547">Nucleotide-binding</keyword>
<dbReference type="Pfam" id="PF01225">
    <property type="entry name" value="Mur_ligase"/>
    <property type="match status" value="1"/>
</dbReference>
<dbReference type="SUPFAM" id="SSF51984">
    <property type="entry name" value="MurCD N-terminal domain"/>
    <property type="match status" value="1"/>
</dbReference>
<keyword evidence="10 14" id="KW-0573">Peptidoglycan synthesis</keyword>
<comment type="subcellular location">
    <subcellularLocation>
        <location evidence="1 14">Cytoplasm</location>
    </subcellularLocation>
</comment>
<gene>
    <name evidence="14" type="primary">murC</name>
    <name evidence="18" type="ORF">DD902_09770</name>
    <name evidence="19" type="ORF">JGZ15_04975</name>
</gene>
<dbReference type="Pfam" id="PF02875">
    <property type="entry name" value="Mur_ligase_C"/>
    <property type="match status" value="1"/>
</dbReference>
<evidence type="ECO:0000256" key="8">
    <source>
        <dbReference type="ARBA" id="ARBA00022840"/>
    </source>
</evidence>
<evidence type="ECO:0000313" key="21">
    <source>
        <dbReference type="Proteomes" id="UP000595859"/>
    </source>
</evidence>
<proteinExistence type="inferred from homology"/>
<dbReference type="Proteomes" id="UP000246800">
    <property type="component" value="Unassembled WGS sequence"/>
</dbReference>
<dbReference type="InterPro" id="IPR005758">
    <property type="entry name" value="UDP-N-AcMur_Ala_ligase_MurC"/>
</dbReference>
<feature type="domain" description="Mur ligase N-terminal catalytic" evidence="15">
    <location>
        <begin position="4"/>
        <end position="101"/>
    </location>
</feature>
<evidence type="ECO:0000256" key="13">
    <source>
        <dbReference type="ARBA" id="ARBA00047833"/>
    </source>
</evidence>
<dbReference type="PANTHER" id="PTHR43445">
    <property type="entry name" value="UDP-N-ACETYLMURAMATE--L-ALANINE LIGASE-RELATED"/>
    <property type="match status" value="1"/>
</dbReference>
<comment type="pathway">
    <text evidence="2 14">Cell wall biogenesis; peptidoglycan biosynthesis.</text>
</comment>
<dbReference type="GO" id="GO:0071555">
    <property type="term" value="P:cell wall organization"/>
    <property type="evidence" value="ECO:0007669"/>
    <property type="project" value="UniProtKB-KW"/>
</dbReference>
<reference evidence="19 21" key="2">
    <citation type="submission" date="2020-12" db="EMBL/GenBank/DDBJ databases">
        <title>Whole genome sequencing and de novo assembly of Staphylococcus pseudintermedius: a novel pangenome approach to unravel pathogenesis of canine pyoderma.</title>
        <authorList>
            <person name="Ferrer L."/>
            <person name="Perez D."/>
            <person name="Fonticoba R."/>
            <person name="Vines J."/>
            <person name="Fabregas N."/>
            <person name="Madronero S."/>
            <person name="Meroni G."/>
            <person name="Martino P."/>
            <person name="Martinez S."/>
            <person name="Cusco A."/>
            <person name="Migura L."/>
            <person name="Francino O."/>
        </authorList>
    </citation>
    <scope>NUCLEOTIDE SEQUENCE [LARGE SCALE GENOMIC DNA]</scope>
    <source>
        <strain evidence="19 21">HSP080</strain>
    </source>
</reference>
<comment type="similarity">
    <text evidence="14">Belongs to the MurCDEF family.</text>
</comment>
<dbReference type="UniPathway" id="UPA00219"/>
<dbReference type="GO" id="GO:0051301">
    <property type="term" value="P:cell division"/>
    <property type="evidence" value="ECO:0007669"/>
    <property type="project" value="UniProtKB-KW"/>
</dbReference>
<name>A0A166SU41_STAPS</name>
<dbReference type="InterPro" id="IPR050061">
    <property type="entry name" value="MurCDEF_pg_biosynth"/>
</dbReference>
<keyword evidence="9 14" id="KW-0133">Cell shape</keyword>
<evidence type="ECO:0000256" key="11">
    <source>
        <dbReference type="ARBA" id="ARBA00023306"/>
    </source>
</evidence>
<dbReference type="PANTHER" id="PTHR43445:SF3">
    <property type="entry name" value="UDP-N-ACETYLMURAMATE--L-ALANINE LIGASE"/>
    <property type="match status" value="1"/>
</dbReference>